<dbReference type="PANTHER" id="PTHR35936">
    <property type="entry name" value="MEMBRANE-BOUND LYTIC MUREIN TRANSGLYCOSYLASE F"/>
    <property type="match status" value="1"/>
</dbReference>
<dbReference type="SUPFAM" id="SSF53850">
    <property type="entry name" value="Periplasmic binding protein-like II"/>
    <property type="match status" value="1"/>
</dbReference>
<organism evidence="3 4">
    <name type="scientific">Desulfamplus magnetovallimortis</name>
    <dbReference type="NCBI Taxonomy" id="1246637"/>
    <lineage>
        <taxon>Bacteria</taxon>
        <taxon>Pseudomonadati</taxon>
        <taxon>Thermodesulfobacteriota</taxon>
        <taxon>Desulfobacteria</taxon>
        <taxon>Desulfobacterales</taxon>
        <taxon>Desulfobacteraceae</taxon>
        <taxon>Desulfamplus</taxon>
    </lineage>
</organism>
<proteinExistence type="predicted"/>
<dbReference type="STRING" id="1246637.MTBBW1_2530012"/>
<dbReference type="PANTHER" id="PTHR35936:SF25">
    <property type="entry name" value="ABC TRANSPORTER SUBSTRATE-BINDING PROTEIN"/>
    <property type="match status" value="1"/>
</dbReference>
<accession>A0A1W1HEU9</accession>
<reference evidence="3 4" key="1">
    <citation type="submission" date="2017-03" db="EMBL/GenBank/DDBJ databases">
        <authorList>
            <person name="Afonso C.L."/>
            <person name="Miller P.J."/>
            <person name="Scott M.A."/>
            <person name="Spackman E."/>
            <person name="Goraichik I."/>
            <person name="Dimitrov K.M."/>
            <person name="Suarez D.L."/>
            <person name="Swayne D.E."/>
        </authorList>
    </citation>
    <scope>NUCLEOTIDE SEQUENCE [LARGE SCALE GENOMIC DNA]</scope>
    <source>
        <strain evidence="3">PRJEB14757</strain>
    </source>
</reference>
<dbReference type="AlphaFoldDB" id="A0A1W1HEU9"/>
<dbReference type="EMBL" id="FWEV01000172">
    <property type="protein sequence ID" value="SLM30928.1"/>
    <property type="molecule type" value="Genomic_DNA"/>
</dbReference>
<dbReference type="OrthoDB" id="5455795at2"/>
<gene>
    <name evidence="3" type="ORF">MTBBW1_2530012</name>
</gene>
<dbReference type="Pfam" id="PF00497">
    <property type="entry name" value="SBP_bac_3"/>
    <property type="match status" value="1"/>
</dbReference>
<dbReference type="InterPro" id="IPR001638">
    <property type="entry name" value="Solute-binding_3/MltF_N"/>
</dbReference>
<protein>
    <submittedName>
        <fullName evidence="3">Putative Extracellular solute-binding protein, family 3</fullName>
    </submittedName>
</protein>
<feature type="domain" description="Solute-binding protein family 3/N-terminal" evidence="2">
    <location>
        <begin position="35"/>
        <end position="254"/>
    </location>
</feature>
<evidence type="ECO:0000256" key="1">
    <source>
        <dbReference type="ARBA" id="ARBA00022729"/>
    </source>
</evidence>
<keyword evidence="1" id="KW-0732">Signal</keyword>
<dbReference type="Proteomes" id="UP000191931">
    <property type="component" value="Unassembled WGS sequence"/>
</dbReference>
<evidence type="ECO:0000313" key="3">
    <source>
        <dbReference type="EMBL" id="SLM30928.1"/>
    </source>
</evidence>
<evidence type="ECO:0000259" key="2">
    <source>
        <dbReference type="Pfam" id="PF00497"/>
    </source>
</evidence>
<dbReference type="Gene3D" id="3.40.190.10">
    <property type="entry name" value="Periplasmic binding protein-like II"/>
    <property type="match status" value="2"/>
</dbReference>
<evidence type="ECO:0000313" key="4">
    <source>
        <dbReference type="Proteomes" id="UP000191931"/>
    </source>
</evidence>
<sequence length="261" mass="30202">MKHLRWNFFLLALIMLMIISTTERINADENKILFVTGEWPPFVSENLPNYGPASEIVFAACKAVGILPEIKFYPWRRAENMILTGKAFGAYPYTIREDRQQIYDFSSPFFKTQVYFFYSKKRISSEVIKSIKQIDDLKKYKLGGILGNFVCEELNKAGYMVEMTATNIMSIKKMDAGRIDFFMEDKTVAIDEIEKAFPGNIDDFGMLEFGYGKATYDALMVSRKYPDSSEILKQFEQGLKIIQQNGLYDDIVKRNNLIHVR</sequence>
<keyword evidence="4" id="KW-1185">Reference proteome</keyword>
<name>A0A1W1HEU9_9BACT</name>
<dbReference type="RefSeq" id="WP_080809587.1">
    <property type="nucleotide sequence ID" value="NZ_LT828569.1"/>
</dbReference>